<organism evidence="1 2">
    <name type="scientific">Tegillarca granosa</name>
    <name type="common">Malaysian cockle</name>
    <name type="synonym">Anadara granosa</name>
    <dbReference type="NCBI Taxonomy" id="220873"/>
    <lineage>
        <taxon>Eukaryota</taxon>
        <taxon>Metazoa</taxon>
        <taxon>Spiralia</taxon>
        <taxon>Lophotrochozoa</taxon>
        <taxon>Mollusca</taxon>
        <taxon>Bivalvia</taxon>
        <taxon>Autobranchia</taxon>
        <taxon>Pteriomorphia</taxon>
        <taxon>Arcoida</taxon>
        <taxon>Arcoidea</taxon>
        <taxon>Arcidae</taxon>
        <taxon>Tegillarca</taxon>
    </lineage>
</organism>
<dbReference type="Proteomes" id="UP001217089">
    <property type="component" value="Unassembled WGS sequence"/>
</dbReference>
<evidence type="ECO:0000313" key="2">
    <source>
        <dbReference type="Proteomes" id="UP001217089"/>
    </source>
</evidence>
<comment type="caution">
    <text evidence="1">The sequence shown here is derived from an EMBL/GenBank/DDBJ whole genome shotgun (WGS) entry which is preliminary data.</text>
</comment>
<gene>
    <name evidence="1" type="ORF">KUTeg_015415</name>
</gene>
<protein>
    <submittedName>
        <fullName evidence="1">Uncharacterized protein</fullName>
    </submittedName>
</protein>
<name>A0ABQ9ETP9_TEGGR</name>
<sequence length="224" mass="25968">MCGNCSNHGYCMFNESVPQTTLFEYAICVCEQGWTVNILFYAFYPLLFLSPSYQCENDVNGCSGHPCSDGRNCTDLTPAEEAYFGRPFNCSLCPKGYTENDKNKCSDRIYICEITVKLNNFMYAKIGEKKLPIKSGIIASEQQHLNFFLFLVCYDHMQLFFTYTHILHGNKLEKVQQRIFYVPWLFSAVEKNRHALLCTPLKYNVVHQNAIFTVFCTMEKYTNR</sequence>
<dbReference type="Gene3D" id="2.10.25.10">
    <property type="entry name" value="Laminin"/>
    <property type="match status" value="1"/>
</dbReference>
<keyword evidence="2" id="KW-1185">Reference proteome</keyword>
<reference evidence="1 2" key="1">
    <citation type="submission" date="2022-12" db="EMBL/GenBank/DDBJ databases">
        <title>Chromosome-level genome of Tegillarca granosa.</title>
        <authorList>
            <person name="Kim J."/>
        </authorList>
    </citation>
    <scope>NUCLEOTIDE SEQUENCE [LARGE SCALE GENOMIC DNA]</scope>
    <source>
        <strain evidence="1">Teg-2019</strain>
        <tissue evidence="1">Adductor muscle</tissue>
    </source>
</reference>
<dbReference type="EMBL" id="JARBDR010000793">
    <property type="protein sequence ID" value="KAJ8307331.1"/>
    <property type="molecule type" value="Genomic_DNA"/>
</dbReference>
<proteinExistence type="predicted"/>
<accession>A0ABQ9ETP9</accession>
<evidence type="ECO:0000313" key="1">
    <source>
        <dbReference type="EMBL" id="KAJ8307331.1"/>
    </source>
</evidence>